<keyword evidence="5 6" id="KW-0472">Membrane</keyword>
<keyword evidence="2" id="KW-1003">Cell membrane</keyword>
<gene>
    <name evidence="8" type="ORF">NOF55_01025</name>
</gene>
<reference evidence="8" key="1">
    <citation type="submission" date="2022-07" db="EMBL/GenBank/DDBJ databases">
        <title>Ectorhizobium quercum gen.nov., sp. nov.</title>
        <authorList>
            <person name="Ma T."/>
            <person name="Li Y."/>
        </authorList>
    </citation>
    <scope>NUCLEOTIDE SEQUENCE</scope>
    <source>
        <strain evidence="8">BDR2-2</strain>
    </source>
</reference>
<dbReference type="Proteomes" id="UP001208771">
    <property type="component" value="Unassembled WGS sequence"/>
</dbReference>
<evidence type="ECO:0000256" key="3">
    <source>
        <dbReference type="ARBA" id="ARBA00022692"/>
    </source>
</evidence>
<evidence type="ECO:0000256" key="6">
    <source>
        <dbReference type="SAM" id="Phobius"/>
    </source>
</evidence>
<dbReference type="InterPro" id="IPR000045">
    <property type="entry name" value="Prepilin_IV_endopep_pep"/>
</dbReference>
<dbReference type="PANTHER" id="PTHR36506:SF1">
    <property type="entry name" value="PREFLAGELLIN PEPTIDASE"/>
    <property type="match status" value="1"/>
</dbReference>
<dbReference type="PANTHER" id="PTHR36506">
    <property type="entry name" value="PREFLAGELLIN PEPTIDASE"/>
    <property type="match status" value="1"/>
</dbReference>
<proteinExistence type="predicted"/>
<evidence type="ECO:0000259" key="7">
    <source>
        <dbReference type="Pfam" id="PF01478"/>
    </source>
</evidence>
<dbReference type="GO" id="GO:0005886">
    <property type="term" value="C:plasma membrane"/>
    <property type="evidence" value="ECO:0007669"/>
    <property type="project" value="UniProtKB-SubCell"/>
</dbReference>
<dbReference type="InterPro" id="IPR052218">
    <property type="entry name" value="Preflagellin_Peptidase"/>
</dbReference>
<dbReference type="EMBL" id="JANFPI010000001">
    <property type="protein sequence ID" value="MCX8995685.1"/>
    <property type="molecule type" value="Genomic_DNA"/>
</dbReference>
<evidence type="ECO:0000313" key="8">
    <source>
        <dbReference type="EMBL" id="MCX8995685.1"/>
    </source>
</evidence>
<evidence type="ECO:0000256" key="4">
    <source>
        <dbReference type="ARBA" id="ARBA00022989"/>
    </source>
</evidence>
<feature type="domain" description="Prepilin type IV endopeptidase peptidase" evidence="7">
    <location>
        <begin position="9"/>
        <end position="106"/>
    </location>
</feature>
<accession>A0AAE3MXW6</accession>
<evidence type="ECO:0000256" key="2">
    <source>
        <dbReference type="ARBA" id="ARBA00022475"/>
    </source>
</evidence>
<dbReference type="RefSeq" id="WP_306409457.1">
    <property type="nucleotide sequence ID" value="NZ_JANFPI010000001.1"/>
</dbReference>
<protein>
    <submittedName>
        <fullName evidence="8">Prepilin peptidase</fullName>
        <ecNumber evidence="8">3.4.23.43</ecNumber>
    </submittedName>
</protein>
<evidence type="ECO:0000256" key="5">
    <source>
        <dbReference type="ARBA" id="ARBA00023136"/>
    </source>
</evidence>
<keyword evidence="3 6" id="KW-0812">Transmembrane</keyword>
<comment type="subcellular location">
    <subcellularLocation>
        <location evidence="1">Cell membrane</location>
        <topology evidence="1">Multi-pass membrane protein</topology>
    </subcellularLocation>
</comment>
<feature type="transmembrane region" description="Helical" evidence="6">
    <location>
        <begin position="138"/>
        <end position="156"/>
    </location>
</feature>
<dbReference type="Pfam" id="PF01478">
    <property type="entry name" value="Peptidase_A24"/>
    <property type="match status" value="1"/>
</dbReference>
<feature type="transmembrane region" description="Helical" evidence="6">
    <location>
        <begin position="30"/>
        <end position="50"/>
    </location>
</feature>
<feature type="transmembrane region" description="Helical" evidence="6">
    <location>
        <begin position="97"/>
        <end position="118"/>
    </location>
</feature>
<dbReference type="EC" id="3.4.23.43" evidence="8"/>
<keyword evidence="9" id="KW-1185">Reference proteome</keyword>
<keyword evidence="8" id="KW-0378">Hydrolase</keyword>
<organism evidence="8 9">
    <name type="scientific">Ectorhizobium quercum</name>
    <dbReference type="NCBI Taxonomy" id="2965071"/>
    <lineage>
        <taxon>Bacteria</taxon>
        <taxon>Pseudomonadati</taxon>
        <taxon>Pseudomonadota</taxon>
        <taxon>Alphaproteobacteria</taxon>
        <taxon>Hyphomicrobiales</taxon>
        <taxon>Rhizobiaceae</taxon>
        <taxon>Ectorhizobium</taxon>
    </lineage>
</organism>
<dbReference type="AlphaFoldDB" id="A0AAE3MXW6"/>
<evidence type="ECO:0000256" key="1">
    <source>
        <dbReference type="ARBA" id="ARBA00004651"/>
    </source>
</evidence>
<dbReference type="GO" id="GO:0004190">
    <property type="term" value="F:aspartic-type endopeptidase activity"/>
    <property type="evidence" value="ECO:0007669"/>
    <property type="project" value="UniProtKB-EC"/>
</dbReference>
<feature type="transmembrane region" description="Helical" evidence="6">
    <location>
        <begin position="57"/>
        <end position="77"/>
    </location>
</feature>
<keyword evidence="4 6" id="KW-1133">Transmembrane helix</keyword>
<sequence>MTTAAIFVVLPLCLAFAALSDLFTMTIPNRVSAIVLAAFLIVAPFSGLAWSEIGMSLVAGAAVFAACFALFAFNVMGGGDAKLLTAASVWYGFGMPLVEFLVCVAYVGGLLTLLILILRAKSASVLAMGLPIPSSLLLAKKVPYGIAIAIGGFMAFPEAPMVAMRLAGTG</sequence>
<dbReference type="Gene3D" id="1.20.120.1220">
    <property type="match status" value="1"/>
</dbReference>
<evidence type="ECO:0000313" key="9">
    <source>
        <dbReference type="Proteomes" id="UP001208771"/>
    </source>
</evidence>
<comment type="caution">
    <text evidence="8">The sequence shown here is derived from an EMBL/GenBank/DDBJ whole genome shotgun (WGS) entry which is preliminary data.</text>
</comment>
<name>A0AAE3MXW6_9HYPH</name>